<dbReference type="CDD" id="cd03505">
    <property type="entry name" value="Delta9-FADS-like"/>
    <property type="match status" value="1"/>
</dbReference>
<keyword evidence="16" id="KW-1185">Reference proteome</keyword>
<feature type="transmembrane region" description="Helical" evidence="13">
    <location>
        <begin position="26"/>
        <end position="44"/>
    </location>
</feature>
<evidence type="ECO:0000256" key="10">
    <source>
        <dbReference type="ARBA" id="ARBA00023136"/>
    </source>
</evidence>
<keyword evidence="3" id="KW-0444">Lipid biosynthesis</keyword>
<dbReference type="EC" id="1.14.19.1" evidence="15"/>
<dbReference type="InterPro" id="IPR005804">
    <property type="entry name" value="FA_desaturase_dom"/>
</dbReference>
<feature type="transmembrane region" description="Helical" evidence="13">
    <location>
        <begin position="165"/>
        <end position="188"/>
    </location>
</feature>
<dbReference type="InterPro" id="IPR015876">
    <property type="entry name" value="Acyl-CoA_DS"/>
</dbReference>
<dbReference type="GO" id="GO:0006633">
    <property type="term" value="P:fatty acid biosynthetic process"/>
    <property type="evidence" value="ECO:0007669"/>
    <property type="project" value="UniProtKB-KW"/>
</dbReference>
<sequence>MATAPPTIPVSTPNSGDYSVRWLQSIPFWAVHVAAVVGVIWLGWSWSGLALALGLYFVRMFGITGGYHRYFSHRSYKTGRVMQFLLALLGGLSTQKGVLWWAAHHRNHHKYSDQPEDVHSPRQRGFYWSHMGWILVKKHEVIHWDRIPDLAKYPELRFLTRYDQYIAVAFAVLLFALGGAWALVWGYFVSTVLLWHGTFTINSFSHIFGRRRYDTDDDSRNNWLLAIITLGEGWHNNHHYYQRSVRQGFYWWEIDITYYVLVALSWLGLVSDLQGVPEHVRDPEAARERLARKAARAAEAKSAGDLDDGDLPPTGDDPASEHLPA</sequence>
<dbReference type="STRING" id="502025.Hoch_6429"/>
<dbReference type="AlphaFoldDB" id="D0LQ89"/>
<feature type="region of interest" description="Disordered" evidence="12">
    <location>
        <begin position="291"/>
        <end position="325"/>
    </location>
</feature>
<reference evidence="15 16" key="1">
    <citation type="journal article" date="2010" name="Stand. Genomic Sci.">
        <title>Complete genome sequence of Haliangium ochraceum type strain (SMP-2).</title>
        <authorList>
            <consortium name="US DOE Joint Genome Institute (JGI-PGF)"/>
            <person name="Ivanova N."/>
            <person name="Daum C."/>
            <person name="Lang E."/>
            <person name="Abt B."/>
            <person name="Kopitz M."/>
            <person name="Saunders E."/>
            <person name="Lapidus A."/>
            <person name="Lucas S."/>
            <person name="Glavina Del Rio T."/>
            <person name="Nolan M."/>
            <person name="Tice H."/>
            <person name="Copeland A."/>
            <person name="Cheng J.F."/>
            <person name="Chen F."/>
            <person name="Bruce D."/>
            <person name="Goodwin L."/>
            <person name="Pitluck S."/>
            <person name="Mavromatis K."/>
            <person name="Pati A."/>
            <person name="Mikhailova N."/>
            <person name="Chen A."/>
            <person name="Palaniappan K."/>
            <person name="Land M."/>
            <person name="Hauser L."/>
            <person name="Chang Y.J."/>
            <person name="Jeffries C.D."/>
            <person name="Detter J.C."/>
            <person name="Brettin T."/>
            <person name="Rohde M."/>
            <person name="Goker M."/>
            <person name="Bristow J."/>
            <person name="Markowitz V."/>
            <person name="Eisen J.A."/>
            <person name="Hugenholtz P."/>
            <person name="Kyrpides N.C."/>
            <person name="Klenk H.P."/>
        </authorList>
    </citation>
    <scope>NUCLEOTIDE SEQUENCE [LARGE SCALE GENOMIC DNA]</scope>
    <source>
        <strain evidence="16">DSM 14365 / CIP 107738 / JCM 11303 / AJ 13395 / SMP-2</strain>
    </source>
</reference>
<evidence type="ECO:0000313" key="15">
    <source>
        <dbReference type="EMBL" id="ACY18898.1"/>
    </source>
</evidence>
<feature type="transmembrane region" description="Helical" evidence="13">
    <location>
        <begin position="82"/>
        <end position="103"/>
    </location>
</feature>
<dbReference type="HOGENOM" id="CLU_027359_1_0_7"/>
<dbReference type="EMBL" id="CP001804">
    <property type="protein sequence ID" value="ACY18898.1"/>
    <property type="molecule type" value="Genomic_DNA"/>
</dbReference>
<gene>
    <name evidence="15" type="ordered locus">Hoch_6429</name>
</gene>
<comment type="similarity">
    <text evidence="2">Belongs to the fatty acid desaturase type 2 family.</text>
</comment>
<evidence type="ECO:0000256" key="13">
    <source>
        <dbReference type="SAM" id="Phobius"/>
    </source>
</evidence>
<dbReference type="Proteomes" id="UP000001880">
    <property type="component" value="Chromosome"/>
</dbReference>
<evidence type="ECO:0000259" key="14">
    <source>
        <dbReference type="Pfam" id="PF00487"/>
    </source>
</evidence>
<keyword evidence="7 15" id="KW-0560">Oxidoreductase</keyword>
<feature type="compositionally biased region" description="Basic and acidic residues" evidence="12">
    <location>
        <begin position="291"/>
        <end position="304"/>
    </location>
</feature>
<evidence type="ECO:0000256" key="6">
    <source>
        <dbReference type="ARBA" id="ARBA00022989"/>
    </source>
</evidence>
<evidence type="ECO:0000256" key="2">
    <source>
        <dbReference type="ARBA" id="ARBA00008749"/>
    </source>
</evidence>
<keyword evidence="4 13" id="KW-0812">Transmembrane</keyword>
<evidence type="ECO:0000256" key="3">
    <source>
        <dbReference type="ARBA" id="ARBA00022516"/>
    </source>
</evidence>
<keyword evidence="5" id="KW-0276">Fatty acid metabolism</keyword>
<keyword evidence="11" id="KW-0275">Fatty acid biosynthesis</keyword>
<dbReference type="GO" id="GO:0004768">
    <property type="term" value="F:stearoyl-CoA 9-desaturase activity"/>
    <property type="evidence" value="ECO:0007669"/>
    <property type="project" value="UniProtKB-EC"/>
</dbReference>
<dbReference type="Pfam" id="PF00487">
    <property type="entry name" value="FA_desaturase"/>
    <property type="match status" value="1"/>
</dbReference>
<dbReference type="RefSeq" id="WP_012831490.1">
    <property type="nucleotide sequence ID" value="NC_013440.1"/>
</dbReference>
<dbReference type="eggNOG" id="COG1398">
    <property type="taxonomic scope" value="Bacteria"/>
</dbReference>
<dbReference type="PANTHER" id="PTHR11351">
    <property type="entry name" value="ACYL-COA DESATURASE"/>
    <property type="match status" value="1"/>
</dbReference>
<feature type="transmembrane region" description="Helical" evidence="13">
    <location>
        <begin position="249"/>
        <end position="269"/>
    </location>
</feature>
<keyword evidence="6 13" id="KW-1133">Transmembrane helix</keyword>
<dbReference type="PANTHER" id="PTHR11351:SF31">
    <property type="entry name" value="DESATURASE 1, ISOFORM A-RELATED"/>
    <property type="match status" value="1"/>
</dbReference>
<name>D0LQ89_HALO1</name>
<organism evidence="15 16">
    <name type="scientific">Haliangium ochraceum (strain DSM 14365 / JCM 11303 / SMP-2)</name>
    <dbReference type="NCBI Taxonomy" id="502025"/>
    <lineage>
        <taxon>Bacteria</taxon>
        <taxon>Pseudomonadati</taxon>
        <taxon>Myxococcota</taxon>
        <taxon>Polyangia</taxon>
        <taxon>Haliangiales</taxon>
        <taxon>Kofleriaceae</taxon>
        <taxon>Haliangium</taxon>
    </lineage>
</organism>
<evidence type="ECO:0000313" key="16">
    <source>
        <dbReference type="Proteomes" id="UP000001880"/>
    </source>
</evidence>
<dbReference type="OrthoDB" id="9768289at2"/>
<evidence type="ECO:0000256" key="11">
    <source>
        <dbReference type="ARBA" id="ARBA00023160"/>
    </source>
</evidence>
<comment type="subcellular location">
    <subcellularLocation>
        <location evidence="1">Membrane</location>
        <topology evidence="1">Multi-pass membrane protein</topology>
    </subcellularLocation>
</comment>
<accession>D0LQ89</accession>
<evidence type="ECO:0000256" key="8">
    <source>
        <dbReference type="ARBA" id="ARBA00023004"/>
    </source>
</evidence>
<evidence type="ECO:0000256" key="12">
    <source>
        <dbReference type="SAM" id="MobiDB-lite"/>
    </source>
</evidence>
<keyword evidence="8" id="KW-0408">Iron</keyword>
<feature type="domain" description="Fatty acid desaturase" evidence="14">
    <location>
        <begin position="45"/>
        <end position="253"/>
    </location>
</feature>
<evidence type="ECO:0000256" key="5">
    <source>
        <dbReference type="ARBA" id="ARBA00022832"/>
    </source>
</evidence>
<dbReference type="GO" id="GO:0016020">
    <property type="term" value="C:membrane"/>
    <property type="evidence" value="ECO:0007669"/>
    <property type="project" value="UniProtKB-SubCell"/>
</dbReference>
<evidence type="ECO:0000256" key="9">
    <source>
        <dbReference type="ARBA" id="ARBA00023098"/>
    </source>
</evidence>
<evidence type="ECO:0000256" key="4">
    <source>
        <dbReference type="ARBA" id="ARBA00022692"/>
    </source>
</evidence>
<proteinExistence type="inferred from homology"/>
<evidence type="ECO:0000256" key="1">
    <source>
        <dbReference type="ARBA" id="ARBA00004141"/>
    </source>
</evidence>
<keyword evidence="10 13" id="KW-0472">Membrane</keyword>
<keyword evidence="9" id="KW-0443">Lipid metabolism</keyword>
<protein>
    <submittedName>
        <fullName evidence="15">Stearoyl-CoA 9-desaturase</fullName>
        <ecNumber evidence="15">1.14.19.1</ecNumber>
    </submittedName>
</protein>
<evidence type="ECO:0000256" key="7">
    <source>
        <dbReference type="ARBA" id="ARBA00023002"/>
    </source>
</evidence>
<dbReference type="PRINTS" id="PR00075">
    <property type="entry name" value="FACDDSATRASE"/>
</dbReference>
<feature type="transmembrane region" description="Helical" evidence="13">
    <location>
        <begin position="51"/>
        <end position="70"/>
    </location>
</feature>
<dbReference type="KEGG" id="hoh:Hoch_6429"/>